<evidence type="ECO:0000256" key="1">
    <source>
        <dbReference type="SAM" id="MobiDB-lite"/>
    </source>
</evidence>
<accession>A0AAD5REE8</accession>
<dbReference type="AlphaFoldDB" id="A0AAD5REE8"/>
<comment type="caution">
    <text evidence="2">The sequence shown here is derived from an EMBL/GenBank/DDBJ whole genome shotgun (WGS) entry which is preliminary data.</text>
</comment>
<dbReference type="Proteomes" id="UP001196413">
    <property type="component" value="Unassembled WGS sequence"/>
</dbReference>
<name>A0AAD5REE8_PARTN</name>
<sequence>MASTPAFRERSPELRPAAAETAEETMSSTIIDPRSLCHMKDRLNKGSEVHNGFHTRIPRTITRTTTCSS</sequence>
<keyword evidence="3" id="KW-1185">Reference proteome</keyword>
<evidence type="ECO:0000313" key="2">
    <source>
        <dbReference type="EMBL" id="KAJ1374777.1"/>
    </source>
</evidence>
<feature type="region of interest" description="Disordered" evidence="1">
    <location>
        <begin position="1"/>
        <end position="29"/>
    </location>
</feature>
<protein>
    <submittedName>
        <fullName evidence="2">Uncharacterized protein</fullName>
    </submittedName>
</protein>
<proteinExistence type="predicted"/>
<dbReference type="EMBL" id="JAHQIW010007486">
    <property type="protein sequence ID" value="KAJ1374777.1"/>
    <property type="molecule type" value="Genomic_DNA"/>
</dbReference>
<organism evidence="2 3">
    <name type="scientific">Parelaphostrongylus tenuis</name>
    <name type="common">Meningeal worm</name>
    <dbReference type="NCBI Taxonomy" id="148309"/>
    <lineage>
        <taxon>Eukaryota</taxon>
        <taxon>Metazoa</taxon>
        <taxon>Ecdysozoa</taxon>
        <taxon>Nematoda</taxon>
        <taxon>Chromadorea</taxon>
        <taxon>Rhabditida</taxon>
        <taxon>Rhabditina</taxon>
        <taxon>Rhabditomorpha</taxon>
        <taxon>Strongyloidea</taxon>
        <taxon>Metastrongylidae</taxon>
        <taxon>Parelaphostrongylus</taxon>
    </lineage>
</organism>
<gene>
    <name evidence="2" type="ORF">KIN20_037542</name>
</gene>
<evidence type="ECO:0000313" key="3">
    <source>
        <dbReference type="Proteomes" id="UP001196413"/>
    </source>
</evidence>
<reference evidence="2" key="1">
    <citation type="submission" date="2021-06" db="EMBL/GenBank/DDBJ databases">
        <title>Parelaphostrongylus tenuis whole genome reference sequence.</title>
        <authorList>
            <person name="Garwood T.J."/>
            <person name="Larsen P.A."/>
            <person name="Fountain-Jones N.M."/>
            <person name="Garbe J.R."/>
            <person name="Macchietto M.G."/>
            <person name="Kania S.A."/>
            <person name="Gerhold R.W."/>
            <person name="Richards J.E."/>
            <person name="Wolf T.M."/>
        </authorList>
    </citation>
    <scope>NUCLEOTIDE SEQUENCE</scope>
    <source>
        <strain evidence="2">MNPRO001-30</strain>
        <tissue evidence="2">Meninges</tissue>
    </source>
</reference>